<organism evidence="2 3">
    <name type="scientific">Parasphingorhabdus halotolerans</name>
    <dbReference type="NCBI Taxonomy" id="2725558"/>
    <lineage>
        <taxon>Bacteria</taxon>
        <taxon>Pseudomonadati</taxon>
        <taxon>Pseudomonadota</taxon>
        <taxon>Alphaproteobacteria</taxon>
        <taxon>Sphingomonadales</taxon>
        <taxon>Sphingomonadaceae</taxon>
        <taxon>Parasphingorhabdus</taxon>
    </lineage>
</organism>
<keyword evidence="3" id="KW-1185">Reference proteome</keyword>
<proteinExistence type="predicted"/>
<dbReference type="EMBL" id="CP051217">
    <property type="protein sequence ID" value="QJB69402.1"/>
    <property type="molecule type" value="Genomic_DNA"/>
</dbReference>
<dbReference type="KEGG" id="phao:HF685_09005"/>
<feature type="domain" description="SHOCT" evidence="1">
    <location>
        <begin position="138"/>
        <end position="165"/>
    </location>
</feature>
<protein>
    <submittedName>
        <fullName evidence="2">SHOCT domain-containing protein</fullName>
    </submittedName>
</protein>
<dbReference type="RefSeq" id="WP_168819428.1">
    <property type="nucleotide sequence ID" value="NZ_CP051217.1"/>
</dbReference>
<dbReference type="InterPro" id="IPR018649">
    <property type="entry name" value="SHOCT"/>
</dbReference>
<evidence type="ECO:0000259" key="1">
    <source>
        <dbReference type="Pfam" id="PF09851"/>
    </source>
</evidence>
<dbReference type="Proteomes" id="UP000501600">
    <property type="component" value="Chromosome"/>
</dbReference>
<gene>
    <name evidence="2" type="ORF">HF685_09005</name>
</gene>
<evidence type="ECO:0000313" key="3">
    <source>
        <dbReference type="Proteomes" id="UP000501600"/>
    </source>
</evidence>
<sequence>MAKGKSNKHLENFRASKLKPSETIHGHLDGWIGDMMGKGDKKQHNGQFVLTDERACFYRKGILGEVFETMPLSKITSVESLSRMGYRVLRLHTSNDELAFKTFEEKDYFDETYNKLEEIRNQPASNSTASSVTEDIPDQIKKLADLKDAGILTDNEFEAKKAELLSRM</sequence>
<accession>A0A6H2DL54</accession>
<reference evidence="2 3" key="1">
    <citation type="submission" date="2020-04" db="EMBL/GenBank/DDBJ databases">
        <title>Genome sequence for Sphingorhabdus sp. strain M1.</title>
        <authorList>
            <person name="Park S.-J."/>
        </authorList>
    </citation>
    <scope>NUCLEOTIDE SEQUENCE [LARGE SCALE GENOMIC DNA]</scope>
    <source>
        <strain evidence="2 3">JK6</strain>
    </source>
</reference>
<name>A0A6H2DL54_9SPHN</name>
<dbReference type="Pfam" id="PF09851">
    <property type="entry name" value="SHOCT"/>
    <property type="match status" value="1"/>
</dbReference>
<dbReference type="AlphaFoldDB" id="A0A6H2DL54"/>
<evidence type="ECO:0000313" key="2">
    <source>
        <dbReference type="EMBL" id="QJB69402.1"/>
    </source>
</evidence>